<keyword evidence="2" id="KW-0520">NAD</keyword>
<dbReference type="InterPro" id="IPR006140">
    <property type="entry name" value="D-isomer_DH_NAD-bd"/>
</dbReference>
<comment type="caution">
    <text evidence="4">The sequence shown here is derived from an EMBL/GenBank/DDBJ whole genome shotgun (WGS) entry which is preliminary data.</text>
</comment>
<feature type="domain" description="D-isomer specific 2-hydroxyacid dehydrogenase NAD-binding" evidence="3">
    <location>
        <begin position="109"/>
        <end position="271"/>
    </location>
</feature>
<gene>
    <name evidence="4" type="ORF">ABR75_06210</name>
</gene>
<sequence length="308" mass="32646">MSQPRAARIAVGPPGSPQWATDAVAAGGCEVVDIARANGLIWIDYQQSGQLGEVLKEHPNIEWVQLPYAGIEDYLPFISSERLWTSAKGGVYSGPVAELAIALLLGGLRYTYGYARKQQWSEDAGRTLIGGRVTVLGGGGVAQTIIDMLQPFNCHITVVRKHVQSMSGVATVVDVGNLADALTGADAVVMAMALTEETVAMIGRTELELMSPHAWIVNVGRGKHIDTDALVWALENNIIGGAALDVTDPEPLPHGHALWSFDNCVITPHVGNTADMVPALLGQRITANVKLFAAGQPLLGVVDPTLGY</sequence>
<keyword evidence="1" id="KW-0560">Oxidoreductase</keyword>
<name>A0A0R2QFC9_9ACTN</name>
<accession>A0A0R2QFC9</accession>
<evidence type="ECO:0000256" key="2">
    <source>
        <dbReference type="ARBA" id="ARBA00023027"/>
    </source>
</evidence>
<dbReference type="InterPro" id="IPR036291">
    <property type="entry name" value="NAD(P)-bd_dom_sf"/>
</dbReference>
<reference evidence="4 5" key="1">
    <citation type="submission" date="2015-10" db="EMBL/GenBank/DDBJ databases">
        <title>Metagenome-Assembled Genomes uncover a global brackish microbiome.</title>
        <authorList>
            <person name="Hugerth L.W."/>
            <person name="Larsson J."/>
            <person name="Alneberg J."/>
            <person name="Lindh M.V."/>
            <person name="Legrand C."/>
            <person name="Pinhassi J."/>
            <person name="Andersson A.F."/>
        </authorList>
    </citation>
    <scope>NUCLEOTIDE SEQUENCE [LARGE SCALE GENOMIC DNA]</scope>
    <source>
        <strain evidence="4">BACL6 MAG-120924-bin43</strain>
    </source>
</reference>
<dbReference type="GO" id="GO:0005829">
    <property type="term" value="C:cytosol"/>
    <property type="evidence" value="ECO:0007669"/>
    <property type="project" value="TreeGrafter"/>
</dbReference>
<proteinExistence type="predicted"/>
<dbReference type="GO" id="GO:0051287">
    <property type="term" value="F:NAD binding"/>
    <property type="evidence" value="ECO:0007669"/>
    <property type="project" value="InterPro"/>
</dbReference>
<evidence type="ECO:0000313" key="5">
    <source>
        <dbReference type="Proteomes" id="UP000051017"/>
    </source>
</evidence>
<evidence type="ECO:0000313" key="4">
    <source>
        <dbReference type="EMBL" id="KRO48838.1"/>
    </source>
</evidence>
<dbReference type="Pfam" id="PF02826">
    <property type="entry name" value="2-Hacid_dh_C"/>
    <property type="match status" value="1"/>
</dbReference>
<dbReference type="AlphaFoldDB" id="A0A0R2QFC9"/>
<protein>
    <recommendedName>
        <fullName evidence="3">D-isomer specific 2-hydroxyacid dehydrogenase NAD-binding domain-containing protein</fullName>
    </recommendedName>
</protein>
<organism evidence="4 5">
    <name type="scientific">Acidimicrobiia bacterium BACL6 MAG-120924-bin43</name>
    <dbReference type="NCBI Taxonomy" id="1655583"/>
    <lineage>
        <taxon>Bacteria</taxon>
        <taxon>Bacillati</taxon>
        <taxon>Actinomycetota</taxon>
        <taxon>Acidimicrobiia</taxon>
        <taxon>acIV cluster</taxon>
    </lineage>
</organism>
<dbReference type="Gene3D" id="3.40.50.720">
    <property type="entry name" value="NAD(P)-binding Rossmann-like Domain"/>
    <property type="match status" value="2"/>
</dbReference>
<dbReference type="SUPFAM" id="SSF51735">
    <property type="entry name" value="NAD(P)-binding Rossmann-fold domains"/>
    <property type="match status" value="1"/>
</dbReference>
<dbReference type="PANTHER" id="PTHR10996:SF178">
    <property type="entry name" value="2-HYDROXYACID DEHYDROGENASE YGL185C-RELATED"/>
    <property type="match status" value="1"/>
</dbReference>
<dbReference type="GO" id="GO:0016618">
    <property type="term" value="F:hydroxypyruvate reductase [NAD(P)H] activity"/>
    <property type="evidence" value="ECO:0007669"/>
    <property type="project" value="TreeGrafter"/>
</dbReference>
<dbReference type="PANTHER" id="PTHR10996">
    <property type="entry name" value="2-HYDROXYACID DEHYDROGENASE-RELATED"/>
    <property type="match status" value="1"/>
</dbReference>
<evidence type="ECO:0000256" key="1">
    <source>
        <dbReference type="ARBA" id="ARBA00023002"/>
    </source>
</evidence>
<dbReference type="Proteomes" id="UP000051017">
    <property type="component" value="Unassembled WGS sequence"/>
</dbReference>
<dbReference type="InterPro" id="IPR050223">
    <property type="entry name" value="D-isomer_2-hydroxyacid_DH"/>
</dbReference>
<evidence type="ECO:0000259" key="3">
    <source>
        <dbReference type="Pfam" id="PF02826"/>
    </source>
</evidence>
<dbReference type="EMBL" id="LIBJ01000058">
    <property type="protein sequence ID" value="KRO48838.1"/>
    <property type="molecule type" value="Genomic_DNA"/>
</dbReference>
<dbReference type="GO" id="GO:0030267">
    <property type="term" value="F:glyoxylate reductase (NADPH) activity"/>
    <property type="evidence" value="ECO:0007669"/>
    <property type="project" value="TreeGrafter"/>
</dbReference>